<evidence type="ECO:0000313" key="1">
    <source>
        <dbReference type="EMBL" id="MDX8149483.1"/>
    </source>
</evidence>
<dbReference type="InterPro" id="IPR029063">
    <property type="entry name" value="SAM-dependent_MTases_sf"/>
</dbReference>
<dbReference type="Gene3D" id="3.40.50.150">
    <property type="entry name" value="Vaccinia Virus protein VP39"/>
    <property type="match status" value="1"/>
</dbReference>
<dbReference type="GO" id="GO:0008168">
    <property type="term" value="F:methyltransferase activity"/>
    <property type="evidence" value="ECO:0007669"/>
    <property type="project" value="UniProtKB-KW"/>
</dbReference>
<dbReference type="EMBL" id="JAXAVU010000018">
    <property type="protein sequence ID" value="MDX8149483.1"/>
    <property type="molecule type" value="Genomic_DNA"/>
</dbReference>
<organism evidence="1 2">
    <name type="scientific">Lentzea sokolovensis</name>
    <dbReference type="NCBI Taxonomy" id="3095429"/>
    <lineage>
        <taxon>Bacteria</taxon>
        <taxon>Bacillati</taxon>
        <taxon>Actinomycetota</taxon>
        <taxon>Actinomycetes</taxon>
        <taxon>Pseudonocardiales</taxon>
        <taxon>Pseudonocardiaceae</taxon>
        <taxon>Lentzea</taxon>
    </lineage>
</organism>
<dbReference type="Pfam" id="PF04672">
    <property type="entry name" value="Methyltransf_19"/>
    <property type="match status" value="1"/>
</dbReference>
<keyword evidence="1" id="KW-0808">Transferase</keyword>
<sequence length="272" mass="29334">MYTSPDRATDQNDADMVCAARVHDYLRGGGHSFSFDRLYAEADPEVAGIVRGILRREHEFLNLAVQFMLDRGIRQFLDLGSGLPAKGGVLDVTAQHCPEARVVHVDTDPAVVEHGRLIVGGQHERAHFLLADATRLDRVLVPAIMEGTLELHRPIGVLAIGLAHLLEPAARALSFLPSYGAMLASGSALAVTHLAPWFAGRLTAEAAPLIAGPGGSVHPRRRRKVALMFEGFDLVEPGIISLSHQWAWGLRAPDPQPENVDTTLLAGLGIKP</sequence>
<dbReference type="Proteomes" id="UP001285352">
    <property type="component" value="Unassembled WGS sequence"/>
</dbReference>
<name>A0ABU4VCE5_9PSEU</name>
<gene>
    <name evidence="1" type="ORF">SK854_45685</name>
</gene>
<keyword evidence="2" id="KW-1185">Reference proteome</keyword>
<accession>A0ABU4VCE5</accession>
<dbReference type="RefSeq" id="WP_319981465.1">
    <property type="nucleotide sequence ID" value="NZ_JAXAVU010000018.1"/>
</dbReference>
<proteinExistence type="predicted"/>
<dbReference type="EC" id="2.1.1.-" evidence="1"/>
<evidence type="ECO:0000313" key="2">
    <source>
        <dbReference type="Proteomes" id="UP001285352"/>
    </source>
</evidence>
<dbReference type="PIRSF" id="PIRSF017393">
    <property type="entry name" value="MTase_SAV2177"/>
    <property type="match status" value="1"/>
</dbReference>
<dbReference type="GO" id="GO:0032259">
    <property type="term" value="P:methylation"/>
    <property type="evidence" value="ECO:0007669"/>
    <property type="project" value="UniProtKB-KW"/>
</dbReference>
<reference evidence="1 2" key="1">
    <citation type="submission" date="2023-11" db="EMBL/GenBank/DDBJ databases">
        <title>Lentzea sokolovensis, sp. nov., Lentzea kristufkii, sp. nov., and Lentzea miocenensis, sp. nov., rare actinobacteria from Sokolov Coal Basin, Miocene lacustrine sediment, Czech Republic.</title>
        <authorList>
            <person name="Lara A."/>
            <person name="Kotroba L."/>
            <person name="Nouioui I."/>
            <person name="Neumann-Schaal M."/>
            <person name="Mast Y."/>
            <person name="Chronakova A."/>
        </authorList>
    </citation>
    <scope>NUCLEOTIDE SEQUENCE [LARGE SCALE GENOMIC DNA]</scope>
    <source>
        <strain evidence="1 2">BCCO 10_0061</strain>
    </source>
</reference>
<dbReference type="InterPro" id="IPR006764">
    <property type="entry name" value="SAM_dep_MeTrfase_SAV2177_type"/>
</dbReference>
<keyword evidence="1" id="KW-0489">Methyltransferase</keyword>
<protein>
    <submittedName>
        <fullName evidence="1">SAM-dependent methyltransferase</fullName>
        <ecNumber evidence="1">2.1.1.-</ecNumber>
    </submittedName>
</protein>
<dbReference type="SUPFAM" id="SSF53335">
    <property type="entry name" value="S-adenosyl-L-methionine-dependent methyltransferases"/>
    <property type="match status" value="1"/>
</dbReference>
<dbReference type="CDD" id="cd02440">
    <property type="entry name" value="AdoMet_MTases"/>
    <property type="match status" value="1"/>
</dbReference>
<comment type="caution">
    <text evidence="1">The sequence shown here is derived from an EMBL/GenBank/DDBJ whole genome shotgun (WGS) entry which is preliminary data.</text>
</comment>